<evidence type="ECO:0000313" key="2">
    <source>
        <dbReference type="Proteomes" id="UP001140949"/>
    </source>
</evidence>
<organism evidence="1 2">
    <name type="scientific">Iris pallida</name>
    <name type="common">Sweet iris</name>
    <dbReference type="NCBI Taxonomy" id="29817"/>
    <lineage>
        <taxon>Eukaryota</taxon>
        <taxon>Viridiplantae</taxon>
        <taxon>Streptophyta</taxon>
        <taxon>Embryophyta</taxon>
        <taxon>Tracheophyta</taxon>
        <taxon>Spermatophyta</taxon>
        <taxon>Magnoliopsida</taxon>
        <taxon>Liliopsida</taxon>
        <taxon>Asparagales</taxon>
        <taxon>Iridaceae</taxon>
        <taxon>Iridoideae</taxon>
        <taxon>Irideae</taxon>
        <taxon>Iris</taxon>
    </lineage>
</organism>
<reference evidence="1" key="1">
    <citation type="journal article" date="2023" name="GigaByte">
        <title>Genome assembly of the bearded iris, Iris pallida Lam.</title>
        <authorList>
            <person name="Bruccoleri R.E."/>
            <person name="Oakeley E.J."/>
            <person name="Faust A.M.E."/>
            <person name="Altorfer M."/>
            <person name="Dessus-Babus S."/>
            <person name="Burckhardt D."/>
            <person name="Oertli M."/>
            <person name="Naumann U."/>
            <person name="Petersen F."/>
            <person name="Wong J."/>
        </authorList>
    </citation>
    <scope>NUCLEOTIDE SEQUENCE</scope>
    <source>
        <strain evidence="1">GSM-AAB239-AS_SAM_17_03QT</strain>
    </source>
</reference>
<keyword evidence="2" id="KW-1185">Reference proteome</keyword>
<sequence length="62" mass="7059">MMKLVPNSLPGTRFFERCRNSGFFGDILCLFRTFPKYIFGILGAVISKFISVIPETILRVSN</sequence>
<protein>
    <submittedName>
        <fullName evidence="1">Keratin, type II cytoskeletal 2 epidermal-like</fullName>
    </submittedName>
</protein>
<dbReference type="Proteomes" id="UP001140949">
    <property type="component" value="Unassembled WGS sequence"/>
</dbReference>
<reference evidence="1" key="2">
    <citation type="submission" date="2023-04" db="EMBL/GenBank/DDBJ databases">
        <authorList>
            <person name="Bruccoleri R.E."/>
            <person name="Oakeley E.J."/>
            <person name="Faust A.-M."/>
            <person name="Dessus-Babus S."/>
            <person name="Altorfer M."/>
            <person name="Burckhardt D."/>
            <person name="Oertli M."/>
            <person name="Naumann U."/>
            <person name="Petersen F."/>
            <person name="Wong J."/>
        </authorList>
    </citation>
    <scope>NUCLEOTIDE SEQUENCE</scope>
    <source>
        <strain evidence="1">GSM-AAB239-AS_SAM_17_03QT</strain>
        <tissue evidence="1">Leaf</tissue>
    </source>
</reference>
<accession>A0AAX6FWU9</accession>
<evidence type="ECO:0000313" key="1">
    <source>
        <dbReference type="EMBL" id="KAJ6820767.1"/>
    </source>
</evidence>
<comment type="caution">
    <text evidence="1">The sequence shown here is derived from an EMBL/GenBank/DDBJ whole genome shotgun (WGS) entry which is preliminary data.</text>
</comment>
<name>A0AAX6FWU9_IRIPA</name>
<gene>
    <name evidence="1" type="ORF">M6B38_394050</name>
</gene>
<proteinExistence type="predicted"/>
<dbReference type="AlphaFoldDB" id="A0AAX6FWU9"/>
<dbReference type="EMBL" id="JANAVB010025199">
    <property type="protein sequence ID" value="KAJ6820767.1"/>
    <property type="molecule type" value="Genomic_DNA"/>
</dbReference>